<evidence type="ECO:0000313" key="3">
    <source>
        <dbReference type="EMBL" id="MDY3563093.1"/>
    </source>
</evidence>
<evidence type="ECO:0000259" key="2">
    <source>
        <dbReference type="Pfam" id="PF14240"/>
    </source>
</evidence>
<evidence type="ECO:0000256" key="1">
    <source>
        <dbReference type="SAM" id="MobiDB-lite"/>
    </source>
</evidence>
<dbReference type="EMBL" id="JAXBLV010000231">
    <property type="protein sequence ID" value="MDY3563093.1"/>
    <property type="molecule type" value="Genomic_DNA"/>
</dbReference>
<reference evidence="4" key="1">
    <citation type="journal article" date="2023" name="Mar. Drugs">
        <title>Gemmata algarum, a Novel Planctomycete Isolated from an Algal Mat, Displays Antimicrobial Activity.</title>
        <authorList>
            <person name="Kumar G."/>
            <person name="Kallscheuer N."/>
            <person name="Kashif M."/>
            <person name="Ahamad S."/>
            <person name="Jagadeeshwari U."/>
            <person name="Pannikurungottu S."/>
            <person name="Haufschild T."/>
            <person name="Kabuu M."/>
            <person name="Sasikala C."/>
            <person name="Jogler C."/>
            <person name="Ramana C."/>
        </authorList>
    </citation>
    <scope>NUCLEOTIDE SEQUENCE [LARGE SCALE GENOMIC DNA]</scope>
    <source>
        <strain evidence="4">JC673</strain>
    </source>
</reference>
<name>A0ABU5F7J7_9BACT</name>
<organism evidence="3 4">
    <name type="scientific">Gemmata algarum</name>
    <dbReference type="NCBI Taxonomy" id="2975278"/>
    <lineage>
        <taxon>Bacteria</taxon>
        <taxon>Pseudomonadati</taxon>
        <taxon>Planctomycetota</taxon>
        <taxon>Planctomycetia</taxon>
        <taxon>Gemmatales</taxon>
        <taxon>Gemmataceae</taxon>
        <taxon>Gemmata</taxon>
    </lineage>
</organism>
<feature type="region of interest" description="Disordered" evidence="1">
    <location>
        <begin position="14"/>
        <end position="43"/>
    </location>
</feature>
<protein>
    <submittedName>
        <fullName evidence="3">YHYH protein</fullName>
    </submittedName>
</protein>
<evidence type="ECO:0000313" key="4">
    <source>
        <dbReference type="Proteomes" id="UP001272242"/>
    </source>
</evidence>
<dbReference type="Pfam" id="PF14240">
    <property type="entry name" value="YHYH"/>
    <property type="match status" value="1"/>
</dbReference>
<keyword evidence="4" id="KW-1185">Reference proteome</keyword>
<gene>
    <name evidence="3" type="ORF">R5W23_004592</name>
</gene>
<feature type="compositionally biased region" description="Basic and acidic residues" evidence="1">
    <location>
        <begin position="33"/>
        <end position="43"/>
    </location>
</feature>
<accession>A0ABU5F7J7</accession>
<dbReference type="RefSeq" id="WP_320689343.1">
    <property type="nucleotide sequence ID" value="NZ_JAXBLV010000231.1"/>
</dbReference>
<feature type="domain" description="YHYH" evidence="2">
    <location>
        <begin position="379"/>
        <end position="484"/>
    </location>
</feature>
<dbReference type="InterPro" id="IPR025924">
    <property type="entry name" value="YHYH_dom"/>
</dbReference>
<proteinExistence type="predicted"/>
<dbReference type="Proteomes" id="UP001272242">
    <property type="component" value="Unassembled WGS sequence"/>
</dbReference>
<comment type="caution">
    <text evidence="3">The sequence shown here is derived from an EMBL/GenBank/DDBJ whole genome shotgun (WGS) entry which is preliminary data.</text>
</comment>
<sequence>MIAATLFSAALVGLASSQPPPGGNKGAKGKFKGPQEVKERPEPLKVDLKEPPAGLVKNPRFFEKSADVNVPAHYTLSGDTKWVWTGADGEDTESGIALYSGKDLNKDGQRSGAVSQQVRGFQGGVGKWFRFTFRGLAEPGFEVEKDALFMRVEFFGKSGTNPLDGVTQNIYPLVERDRKQLAANGKFFRNGGAVWKTYALEFRLPFAEIDTIGIGVGFKSGCAKGETGSEFFVTEFALVPIPAPEDAPKVVKTEKGPAPNLKSLLPLGGRWYYDPEPGLRERPATLVVTAKNADRLYYMDGRLSNPFAENMTAWLRAGHLDLKGNRVEADRFLPDNVVLEFKDGKELVVHARNIPNHPTAIFPGRGAGPNPIQECDRTYHLPLNPVRNPKAVAMDKTNSNRALPMGPIGFAVNGVAFFNPFDMEGTEAIDILDRCCGHPAPNNQYHYHKYPVCVKSPFVDDGEGHSPLIGFALDGFPLYGPYVAKGLMAKDDKDKPLDDFNMRYDDDRGWHYHVTPGKYPYLIGGFAGTPDPRNGRRGPPKMP</sequence>